<organism evidence="2 3">
    <name type="scientific">Morchella conica CCBAS932</name>
    <dbReference type="NCBI Taxonomy" id="1392247"/>
    <lineage>
        <taxon>Eukaryota</taxon>
        <taxon>Fungi</taxon>
        <taxon>Dikarya</taxon>
        <taxon>Ascomycota</taxon>
        <taxon>Pezizomycotina</taxon>
        <taxon>Pezizomycetes</taxon>
        <taxon>Pezizales</taxon>
        <taxon>Morchellaceae</taxon>
        <taxon>Morchella</taxon>
    </lineage>
</organism>
<evidence type="ECO:0000256" key="1">
    <source>
        <dbReference type="SAM" id="Phobius"/>
    </source>
</evidence>
<keyword evidence="1" id="KW-1133">Transmembrane helix</keyword>
<dbReference type="AlphaFoldDB" id="A0A3N4KIF6"/>
<dbReference type="InParanoid" id="A0A3N4KIF6"/>
<keyword evidence="1" id="KW-0472">Membrane</keyword>
<gene>
    <name evidence="2" type="ORF">P167DRAFT_271465</name>
</gene>
<dbReference type="EMBL" id="ML119144">
    <property type="protein sequence ID" value="RPB10300.1"/>
    <property type="molecule type" value="Genomic_DNA"/>
</dbReference>
<proteinExistence type="predicted"/>
<sequence>MMGCVDQLIQQPTRYMYIHTVQYLLCNAVVVMYVSHATCIKRHLVCATYMYVRTCFLEVIKTKHRLSFIQPSEILCVELQISIVDRGRSLARMRRFTFGFDDFGVKILKFN</sequence>
<keyword evidence="1" id="KW-0812">Transmembrane</keyword>
<reference evidence="2 3" key="1">
    <citation type="journal article" date="2018" name="Nat. Ecol. Evol.">
        <title>Pezizomycetes genomes reveal the molecular basis of ectomycorrhizal truffle lifestyle.</title>
        <authorList>
            <person name="Murat C."/>
            <person name="Payen T."/>
            <person name="Noel B."/>
            <person name="Kuo A."/>
            <person name="Morin E."/>
            <person name="Chen J."/>
            <person name="Kohler A."/>
            <person name="Krizsan K."/>
            <person name="Balestrini R."/>
            <person name="Da Silva C."/>
            <person name="Montanini B."/>
            <person name="Hainaut M."/>
            <person name="Levati E."/>
            <person name="Barry K.W."/>
            <person name="Belfiori B."/>
            <person name="Cichocki N."/>
            <person name="Clum A."/>
            <person name="Dockter R.B."/>
            <person name="Fauchery L."/>
            <person name="Guy J."/>
            <person name="Iotti M."/>
            <person name="Le Tacon F."/>
            <person name="Lindquist E.A."/>
            <person name="Lipzen A."/>
            <person name="Malagnac F."/>
            <person name="Mello A."/>
            <person name="Molinier V."/>
            <person name="Miyauchi S."/>
            <person name="Poulain J."/>
            <person name="Riccioni C."/>
            <person name="Rubini A."/>
            <person name="Sitrit Y."/>
            <person name="Splivallo R."/>
            <person name="Traeger S."/>
            <person name="Wang M."/>
            <person name="Zifcakova L."/>
            <person name="Wipf D."/>
            <person name="Zambonelli A."/>
            <person name="Paolocci F."/>
            <person name="Nowrousian M."/>
            <person name="Ottonello S."/>
            <person name="Baldrian P."/>
            <person name="Spatafora J.W."/>
            <person name="Henrissat B."/>
            <person name="Nagy L.G."/>
            <person name="Aury J.M."/>
            <person name="Wincker P."/>
            <person name="Grigoriev I.V."/>
            <person name="Bonfante P."/>
            <person name="Martin F.M."/>
        </authorList>
    </citation>
    <scope>NUCLEOTIDE SEQUENCE [LARGE SCALE GENOMIC DNA]</scope>
    <source>
        <strain evidence="2 3">CCBAS932</strain>
    </source>
</reference>
<accession>A0A3N4KIF6</accession>
<evidence type="ECO:0000313" key="3">
    <source>
        <dbReference type="Proteomes" id="UP000277580"/>
    </source>
</evidence>
<protein>
    <submittedName>
        <fullName evidence="2">Uncharacterized protein</fullName>
    </submittedName>
</protein>
<keyword evidence="3" id="KW-1185">Reference proteome</keyword>
<feature type="transmembrane region" description="Helical" evidence="1">
    <location>
        <begin position="15"/>
        <end position="34"/>
    </location>
</feature>
<dbReference type="Proteomes" id="UP000277580">
    <property type="component" value="Unassembled WGS sequence"/>
</dbReference>
<name>A0A3N4KIF6_9PEZI</name>
<evidence type="ECO:0000313" key="2">
    <source>
        <dbReference type="EMBL" id="RPB10300.1"/>
    </source>
</evidence>